<dbReference type="EMBL" id="MGJO01000001">
    <property type="protein sequence ID" value="OGN10142.1"/>
    <property type="molecule type" value="Genomic_DNA"/>
</dbReference>
<feature type="transmembrane region" description="Helical" evidence="1">
    <location>
        <begin position="457"/>
        <end position="476"/>
    </location>
</feature>
<feature type="transmembrane region" description="Helical" evidence="1">
    <location>
        <begin position="432"/>
        <end position="451"/>
    </location>
</feature>
<feature type="transmembrane region" description="Helical" evidence="1">
    <location>
        <begin position="100"/>
        <end position="118"/>
    </location>
</feature>
<name>A0A1F8FAI4_9BACT</name>
<keyword evidence="1" id="KW-1133">Transmembrane helix</keyword>
<dbReference type="AlphaFoldDB" id="A0A1F8FAI4"/>
<feature type="transmembrane region" description="Helical" evidence="1">
    <location>
        <begin position="312"/>
        <end position="343"/>
    </location>
</feature>
<feature type="transmembrane region" description="Helical" evidence="1">
    <location>
        <begin position="34"/>
        <end position="57"/>
    </location>
</feature>
<feature type="transmembrane region" description="Helical" evidence="1">
    <location>
        <begin position="355"/>
        <end position="377"/>
    </location>
</feature>
<keyword evidence="1" id="KW-0472">Membrane</keyword>
<feature type="transmembrane region" description="Helical" evidence="1">
    <location>
        <begin position="397"/>
        <end position="420"/>
    </location>
</feature>
<evidence type="ECO:0000313" key="3">
    <source>
        <dbReference type="Proteomes" id="UP000178908"/>
    </source>
</evidence>
<feature type="transmembrane region" description="Helical" evidence="1">
    <location>
        <begin position="481"/>
        <end position="502"/>
    </location>
</feature>
<feature type="transmembrane region" description="Helical" evidence="1">
    <location>
        <begin position="63"/>
        <end position="80"/>
    </location>
</feature>
<proteinExistence type="predicted"/>
<gene>
    <name evidence="2" type="ORF">A3C61_03130</name>
</gene>
<feature type="transmembrane region" description="Helical" evidence="1">
    <location>
        <begin position="218"/>
        <end position="237"/>
    </location>
</feature>
<comment type="caution">
    <text evidence="2">The sequence shown here is derived from an EMBL/GenBank/DDBJ whole genome shotgun (WGS) entry which is preliminary data.</text>
</comment>
<evidence type="ECO:0000313" key="2">
    <source>
        <dbReference type="EMBL" id="OGN10142.1"/>
    </source>
</evidence>
<accession>A0A1F8FAI4</accession>
<evidence type="ECO:0000256" key="1">
    <source>
        <dbReference type="SAM" id="Phobius"/>
    </source>
</evidence>
<evidence type="ECO:0008006" key="4">
    <source>
        <dbReference type="Google" id="ProtNLM"/>
    </source>
</evidence>
<feature type="transmembrane region" description="Helical" evidence="1">
    <location>
        <begin position="189"/>
        <end position="212"/>
    </location>
</feature>
<organism evidence="2 3">
    <name type="scientific">Candidatus Yanofskybacteria bacterium RIFCSPHIGHO2_02_FULL_39_10</name>
    <dbReference type="NCBI Taxonomy" id="1802674"/>
    <lineage>
        <taxon>Bacteria</taxon>
        <taxon>Candidatus Yanofskyibacteriota</taxon>
    </lineage>
</organism>
<feature type="transmembrane region" description="Helical" evidence="1">
    <location>
        <begin position="6"/>
        <end position="22"/>
    </location>
</feature>
<dbReference type="Proteomes" id="UP000178908">
    <property type="component" value="Unassembled WGS sequence"/>
</dbReference>
<reference evidence="2 3" key="1">
    <citation type="journal article" date="2016" name="Nat. Commun.">
        <title>Thousands of microbial genomes shed light on interconnected biogeochemical processes in an aquifer system.</title>
        <authorList>
            <person name="Anantharaman K."/>
            <person name="Brown C.T."/>
            <person name="Hug L.A."/>
            <person name="Sharon I."/>
            <person name="Castelle C.J."/>
            <person name="Probst A.J."/>
            <person name="Thomas B.C."/>
            <person name="Singh A."/>
            <person name="Wilkins M.J."/>
            <person name="Karaoz U."/>
            <person name="Brodie E.L."/>
            <person name="Williams K.H."/>
            <person name="Hubbard S.S."/>
            <person name="Banfield J.F."/>
        </authorList>
    </citation>
    <scope>NUCLEOTIDE SEQUENCE [LARGE SCALE GENOMIC DNA]</scope>
</reference>
<feature type="transmembrane region" description="Helical" evidence="1">
    <location>
        <begin position="283"/>
        <end position="300"/>
    </location>
</feature>
<sequence length="628" mass="72534">MDDVILPIFSLIEILILGAIITKGLSIKIPSFSFPFFVISLGSLIFTAINYFCSLLFSFPNGIIIGQFLLLGFEIIYLYFYRPRIDLINICRNLIRERYLLFLLLFIGIILISLFNNHTLNNLDGNFYTGDSAYGDLPFHLGIISQIAYGNQFPPENPLYQGISLVYPYLIDFLSAILVYEGMSLRNSIVIPGLLLAISLVGLIYDFCLIVTQNRFKGFLSTLLFFFNGGLDFYFFLKVQQFKPSNILIALSQPSPLTEYPHLFNENIPWCNFLSRILIPERSLLLGIPAGLIILRLLFFRNKKINFIEILLVAFLLSLLPILHTHTLLAMAVIVPILVIWKLRRNYSQEKLSKYVQVTFISLLLVIPFIPMFVNHIENTGNFFKLHFGWMVGNNESIIWFWLKNSFLYIPLSLFALFIAKTATPQTKILQFCGLALFLIVNIVLISPYDWDNVKLLFWAGIFFALGASEFFYYLYQKKKIITTILASLILLTMTSSALLSIRREVQIKHLLFSKSDINLSEYVKKNTPTNSIFLTYKIHNSPISNLAGRKILMGFTDSLWVHGINYSQREQDINQMFRGDLELIKKYKVDYIVLSRFNPSDYIINRDYFKNLPIFYSDSSYIVYQIN</sequence>
<keyword evidence="1" id="KW-0812">Transmembrane</keyword>
<protein>
    <recommendedName>
        <fullName evidence="4">Glycosyltransferase RgtA/B/C/D-like domain-containing protein</fullName>
    </recommendedName>
</protein>